<reference evidence="2 3" key="1">
    <citation type="submission" date="2017-09" db="EMBL/GenBank/DDBJ databases">
        <title>Depth-based differentiation of microbial function through sediment-hosted aquifers and enrichment of novel symbionts in the deep terrestrial subsurface.</title>
        <authorList>
            <person name="Probst A.J."/>
            <person name="Ladd B."/>
            <person name="Jarett J.K."/>
            <person name="Geller-Mcgrath D.E."/>
            <person name="Sieber C.M."/>
            <person name="Emerson J.B."/>
            <person name="Anantharaman K."/>
            <person name="Thomas B.C."/>
            <person name="Malmstrom R."/>
            <person name="Stieglmeier M."/>
            <person name="Klingl A."/>
            <person name="Woyke T."/>
            <person name="Ryan C.M."/>
            <person name="Banfield J.F."/>
        </authorList>
    </citation>
    <scope>NUCLEOTIDE SEQUENCE [LARGE SCALE GENOMIC DNA]</scope>
    <source>
        <strain evidence="2">CG23_combo_of_CG06-09_8_20_14_all_40_14</strain>
    </source>
</reference>
<sequence>MLSLSKISTNGKFMFLAYDHGLEHGPSDFNDINIDPNYILDIADKAKFNAVILQKGIAEKYYVPFRKKVSLIIKLNGKTSFVEDEPYSAPLCTVDEAIKLKACAVGYTVYVGSKFESLMFKEFGNVVREAHNKNIPVIAWMYPRGKAVKGKEDSPKVLAYAARAGLELGADILKMHYAGSVQDMRLVVESAGRAKVVISGGLKTNEREFLKDIKDAIKAGCSGVAVGRNVWQAKEPLGLSKEICRIISEW</sequence>
<dbReference type="InterPro" id="IPR041720">
    <property type="entry name" value="FbaB-like"/>
</dbReference>
<comment type="caution">
    <text evidence="2">The sequence shown here is derived from an EMBL/GenBank/DDBJ whole genome shotgun (WGS) entry which is preliminary data.</text>
</comment>
<accession>A0A2G9XBS0</accession>
<dbReference type="CDD" id="cd00958">
    <property type="entry name" value="DhnA"/>
    <property type="match status" value="1"/>
</dbReference>
<evidence type="ECO:0000256" key="1">
    <source>
        <dbReference type="PIRSR" id="PIRSR038992-1"/>
    </source>
</evidence>
<dbReference type="Gene3D" id="3.20.20.70">
    <property type="entry name" value="Aldolase class I"/>
    <property type="match status" value="1"/>
</dbReference>
<dbReference type="InterPro" id="IPR002915">
    <property type="entry name" value="DeoC/FbaB/LacD_aldolase"/>
</dbReference>
<feature type="active site" description="Schiff-base intermediate with dihydroxyacetone-P" evidence="1">
    <location>
        <position position="174"/>
    </location>
</feature>
<evidence type="ECO:0000313" key="2">
    <source>
        <dbReference type="EMBL" id="PIP04406.1"/>
    </source>
</evidence>
<dbReference type="Proteomes" id="UP000231388">
    <property type="component" value="Unassembled WGS sequence"/>
</dbReference>
<feature type="active site" description="Proton donor" evidence="1">
    <location>
        <position position="142"/>
    </location>
</feature>
<dbReference type="PANTHER" id="PTHR47916">
    <property type="entry name" value="FRUCTOSE-BISPHOSPHATE ALDOLASE CLASS 1"/>
    <property type="match status" value="1"/>
</dbReference>
<proteinExistence type="predicted"/>
<organism evidence="2 3">
    <name type="scientific">candidate division WWE3 bacterium CG23_combo_of_CG06-09_8_20_14_all_40_14</name>
    <dbReference type="NCBI Taxonomy" id="1975095"/>
    <lineage>
        <taxon>Bacteria</taxon>
        <taxon>Katanobacteria</taxon>
    </lineage>
</organism>
<name>A0A2G9XBS0_UNCKA</name>
<dbReference type="InterPro" id="IPR050456">
    <property type="entry name" value="DeoC/FbaB_aldolase"/>
</dbReference>
<dbReference type="AlphaFoldDB" id="A0A2G9XBS0"/>
<dbReference type="PANTHER" id="PTHR47916:SF1">
    <property type="entry name" value="3-HYDROXY-5-PHOSPHONOOXYPENTANE-2,4-DIONE THIOLASE"/>
    <property type="match status" value="1"/>
</dbReference>
<dbReference type="InterPro" id="IPR013785">
    <property type="entry name" value="Aldolase_TIM"/>
</dbReference>
<dbReference type="Pfam" id="PF01791">
    <property type="entry name" value="DeoC"/>
    <property type="match status" value="1"/>
</dbReference>
<dbReference type="SUPFAM" id="SSF51569">
    <property type="entry name" value="Aldolase"/>
    <property type="match status" value="1"/>
</dbReference>
<dbReference type="EMBL" id="PCQY01000032">
    <property type="protein sequence ID" value="PIP04406.1"/>
    <property type="molecule type" value="Genomic_DNA"/>
</dbReference>
<dbReference type="GO" id="GO:0004332">
    <property type="term" value="F:fructose-bisphosphate aldolase activity"/>
    <property type="evidence" value="ECO:0007669"/>
    <property type="project" value="InterPro"/>
</dbReference>
<protein>
    <submittedName>
        <fullName evidence="2">Fructose-bisphosphate aldolase</fullName>
    </submittedName>
</protein>
<evidence type="ECO:0000313" key="3">
    <source>
        <dbReference type="Proteomes" id="UP000231388"/>
    </source>
</evidence>
<gene>
    <name evidence="2" type="ORF">COX53_02810</name>
</gene>
<dbReference type="SMART" id="SM01133">
    <property type="entry name" value="DeoC"/>
    <property type="match status" value="1"/>
</dbReference>
<dbReference type="PIRSF" id="PIRSF038992">
    <property type="entry name" value="Aldolase_Ia"/>
    <property type="match status" value="1"/>
</dbReference>